<reference evidence="2 3" key="1">
    <citation type="submission" date="2024-04" db="EMBL/GenBank/DDBJ databases">
        <authorList>
            <person name="Waldvogel A.-M."/>
            <person name="Schoenle A."/>
        </authorList>
    </citation>
    <scope>NUCLEOTIDE SEQUENCE [LARGE SCALE GENOMIC DNA]</scope>
</reference>
<feature type="region of interest" description="Disordered" evidence="1">
    <location>
        <begin position="1"/>
        <end position="82"/>
    </location>
</feature>
<evidence type="ECO:0000256" key="1">
    <source>
        <dbReference type="SAM" id="MobiDB-lite"/>
    </source>
</evidence>
<dbReference type="AlphaFoldDB" id="A0AAV2J660"/>
<keyword evidence="3" id="KW-1185">Reference proteome</keyword>
<evidence type="ECO:0000313" key="2">
    <source>
        <dbReference type="EMBL" id="CAL1571896.1"/>
    </source>
</evidence>
<sequence length="82" mass="8537">MRPQRSLWGGGGGGPLRRVRSGSQGHAPTQKTGQLCDSEGGGRGLTRLQPAPQRGRHPDQDTPSEGALSPAEEGTVRLGPKT</sequence>
<protein>
    <submittedName>
        <fullName evidence="2">Uncharacterized protein</fullName>
    </submittedName>
</protein>
<name>A0AAV2J660_KNICA</name>
<organism evidence="2 3">
    <name type="scientific">Knipowitschia caucasica</name>
    <name type="common">Caucasian dwarf goby</name>
    <name type="synonym">Pomatoschistus caucasicus</name>
    <dbReference type="NCBI Taxonomy" id="637954"/>
    <lineage>
        <taxon>Eukaryota</taxon>
        <taxon>Metazoa</taxon>
        <taxon>Chordata</taxon>
        <taxon>Craniata</taxon>
        <taxon>Vertebrata</taxon>
        <taxon>Euteleostomi</taxon>
        <taxon>Actinopterygii</taxon>
        <taxon>Neopterygii</taxon>
        <taxon>Teleostei</taxon>
        <taxon>Neoteleostei</taxon>
        <taxon>Acanthomorphata</taxon>
        <taxon>Gobiaria</taxon>
        <taxon>Gobiiformes</taxon>
        <taxon>Gobioidei</taxon>
        <taxon>Gobiidae</taxon>
        <taxon>Gobiinae</taxon>
        <taxon>Knipowitschia</taxon>
    </lineage>
</organism>
<accession>A0AAV2J660</accession>
<proteinExistence type="predicted"/>
<feature type="compositionally biased region" description="Polar residues" evidence="1">
    <location>
        <begin position="21"/>
        <end position="35"/>
    </location>
</feature>
<evidence type="ECO:0000313" key="3">
    <source>
        <dbReference type="Proteomes" id="UP001497482"/>
    </source>
</evidence>
<gene>
    <name evidence="2" type="ORF">KC01_LOCUS3961</name>
</gene>
<dbReference type="Proteomes" id="UP001497482">
    <property type="component" value="Chromosome 10"/>
</dbReference>
<dbReference type="EMBL" id="OZ035832">
    <property type="protein sequence ID" value="CAL1571896.1"/>
    <property type="molecule type" value="Genomic_DNA"/>
</dbReference>